<dbReference type="SMART" id="SM00871">
    <property type="entry name" value="AraC_E_bind"/>
    <property type="match status" value="1"/>
</dbReference>
<organism evidence="2 3">
    <name type="scientific">Yersinia alsatica</name>
    <dbReference type="NCBI Taxonomy" id="2890317"/>
    <lineage>
        <taxon>Bacteria</taxon>
        <taxon>Pseudomonadati</taxon>
        <taxon>Pseudomonadota</taxon>
        <taxon>Gammaproteobacteria</taxon>
        <taxon>Enterobacterales</taxon>
        <taxon>Yersiniaceae</taxon>
        <taxon>Yersinia</taxon>
    </lineage>
</organism>
<dbReference type="InterPro" id="IPR011256">
    <property type="entry name" value="Reg_factor_effector_dom_sf"/>
</dbReference>
<accession>A0ABY5UUS9</accession>
<dbReference type="InterPro" id="IPR029441">
    <property type="entry name" value="Cass2"/>
</dbReference>
<dbReference type="SUPFAM" id="SSF55136">
    <property type="entry name" value="Probable bacterial effector-binding domain"/>
    <property type="match status" value="1"/>
</dbReference>
<feature type="domain" description="AraC effector-binding" evidence="1">
    <location>
        <begin position="1"/>
        <end position="152"/>
    </location>
</feature>
<reference evidence="2" key="1">
    <citation type="submission" date="2022-08" db="EMBL/GenBank/DDBJ databases">
        <authorList>
            <person name="Bogun A."/>
            <person name="Kislichkina A."/>
            <person name="Solomentsev V."/>
            <person name="Skryabin Y."/>
            <person name="Sizova A."/>
            <person name="Platonov M."/>
            <person name="Dentovskaya S."/>
        </authorList>
    </citation>
    <scope>NUCLEOTIDE SEQUENCE</scope>
    <source>
        <strain evidence="2">SCPM-O-B-7604</strain>
    </source>
</reference>
<dbReference type="InterPro" id="IPR010499">
    <property type="entry name" value="AraC_E-bd"/>
</dbReference>
<proteinExistence type="predicted"/>
<dbReference type="EMBL" id="CP104006">
    <property type="protein sequence ID" value="UWM45618.1"/>
    <property type="molecule type" value="Genomic_DNA"/>
</dbReference>
<evidence type="ECO:0000259" key="1">
    <source>
        <dbReference type="SMART" id="SM00871"/>
    </source>
</evidence>
<evidence type="ECO:0000313" key="3">
    <source>
        <dbReference type="Proteomes" id="UP001057860"/>
    </source>
</evidence>
<sequence length="153" mass="17230">MKPKKILCSRKLVSGISVRTQNSEEFEPKTAKIGELWNTFFTRNLANNIPGRLADTPLVGVYSNYASDVNDYYDATAGVLVSGPNADFSCVVLHPGLYLVFEARGEMPEAIMEAWDGVWKYFEQHSEITRSYLSDYELYTGPNEVQIYVGVED</sequence>
<dbReference type="InterPro" id="IPR053182">
    <property type="entry name" value="YobU-like_regulator"/>
</dbReference>
<dbReference type="GeneID" id="75138693"/>
<dbReference type="Pfam" id="PF14526">
    <property type="entry name" value="Cass2"/>
    <property type="match status" value="1"/>
</dbReference>
<dbReference type="Gene3D" id="3.20.80.10">
    <property type="entry name" value="Regulatory factor, effector binding domain"/>
    <property type="match status" value="1"/>
</dbReference>
<keyword evidence="3" id="KW-1185">Reference proteome</keyword>
<dbReference type="RefSeq" id="WP_050111237.1">
    <property type="nucleotide sequence ID" value="NZ_CABHWQ010000030.1"/>
</dbReference>
<protein>
    <submittedName>
        <fullName evidence="2">GyrI-like domain-containing protein</fullName>
    </submittedName>
</protein>
<name>A0ABY5UUS9_9GAMM</name>
<gene>
    <name evidence="2" type="ORF">N0H69_01800</name>
</gene>
<dbReference type="Proteomes" id="UP001057860">
    <property type="component" value="Chromosome"/>
</dbReference>
<dbReference type="PANTHER" id="PTHR36444:SF2">
    <property type="entry name" value="TRANSCRIPTIONAL REGULATOR PROTEIN YOBU-RELATED"/>
    <property type="match status" value="1"/>
</dbReference>
<dbReference type="PANTHER" id="PTHR36444">
    <property type="entry name" value="TRANSCRIPTIONAL REGULATOR PROTEIN YOBU-RELATED"/>
    <property type="match status" value="1"/>
</dbReference>
<evidence type="ECO:0000313" key="2">
    <source>
        <dbReference type="EMBL" id="UWM45618.1"/>
    </source>
</evidence>